<comment type="function">
    <text evidence="9">May transport inorganic phosphate (Pi).</text>
</comment>
<keyword evidence="4" id="KW-1003">Cell membrane</keyword>
<feature type="coiled-coil region" evidence="10">
    <location>
        <begin position="127"/>
        <end position="154"/>
    </location>
</feature>
<evidence type="ECO:0000313" key="15">
    <source>
        <dbReference type="Proteomes" id="UP000298416"/>
    </source>
</evidence>
<keyword evidence="6 11" id="KW-0812">Transmembrane</keyword>
<comment type="similarity">
    <text evidence="2">Belongs to the SYG1 (TC 2.A.94) family.</text>
</comment>
<evidence type="ECO:0000256" key="10">
    <source>
        <dbReference type="SAM" id="Coils"/>
    </source>
</evidence>
<comment type="subcellular location">
    <subcellularLocation>
        <location evidence="1">Cell membrane</location>
        <topology evidence="1">Multi-pass membrane protein</topology>
    </subcellularLocation>
</comment>
<dbReference type="Pfam" id="PF03105">
    <property type="entry name" value="SPX"/>
    <property type="match status" value="1"/>
</dbReference>
<keyword evidence="8 11" id="KW-0472">Membrane</keyword>
<gene>
    <name evidence="14" type="ORF">SASPL_139802</name>
</gene>
<feature type="domain" description="EXS" evidence="12">
    <location>
        <begin position="636"/>
        <end position="836"/>
    </location>
</feature>
<evidence type="ECO:0000256" key="5">
    <source>
        <dbReference type="ARBA" id="ARBA00022592"/>
    </source>
</evidence>
<feature type="transmembrane region" description="Helical" evidence="11">
    <location>
        <begin position="551"/>
        <end position="572"/>
    </location>
</feature>
<evidence type="ECO:0000256" key="2">
    <source>
        <dbReference type="ARBA" id="ARBA00009665"/>
    </source>
</evidence>
<keyword evidence="10" id="KW-0175">Coiled coil</keyword>
<organism evidence="14">
    <name type="scientific">Salvia splendens</name>
    <name type="common">Scarlet sage</name>
    <dbReference type="NCBI Taxonomy" id="180675"/>
    <lineage>
        <taxon>Eukaryota</taxon>
        <taxon>Viridiplantae</taxon>
        <taxon>Streptophyta</taxon>
        <taxon>Embryophyta</taxon>
        <taxon>Tracheophyta</taxon>
        <taxon>Spermatophyta</taxon>
        <taxon>Magnoliopsida</taxon>
        <taxon>eudicotyledons</taxon>
        <taxon>Gunneridae</taxon>
        <taxon>Pentapetalae</taxon>
        <taxon>asterids</taxon>
        <taxon>lamiids</taxon>
        <taxon>Lamiales</taxon>
        <taxon>Lamiaceae</taxon>
        <taxon>Nepetoideae</taxon>
        <taxon>Mentheae</taxon>
        <taxon>Salviinae</taxon>
        <taxon>Salvia</taxon>
        <taxon>Salvia subgen. Calosphace</taxon>
        <taxon>core Calosphace</taxon>
    </lineage>
</organism>
<dbReference type="InterPro" id="IPR004331">
    <property type="entry name" value="SPX_dom"/>
</dbReference>
<dbReference type="InterPro" id="IPR034092">
    <property type="entry name" value="PHO1_SPX"/>
</dbReference>
<evidence type="ECO:0000256" key="9">
    <source>
        <dbReference type="ARBA" id="ARBA00043939"/>
    </source>
</evidence>
<evidence type="ECO:0000313" key="14">
    <source>
        <dbReference type="EMBL" id="KAG6398344.1"/>
    </source>
</evidence>
<evidence type="ECO:0000256" key="3">
    <source>
        <dbReference type="ARBA" id="ARBA00022448"/>
    </source>
</evidence>
<dbReference type="Pfam" id="PF03124">
    <property type="entry name" value="EXS"/>
    <property type="match status" value="1"/>
</dbReference>
<dbReference type="PANTHER" id="PTHR10783">
    <property type="entry name" value="XENOTROPIC AND POLYTROPIC RETROVIRUS RECEPTOR 1-RELATED"/>
    <property type="match status" value="1"/>
</dbReference>
<evidence type="ECO:0000256" key="11">
    <source>
        <dbReference type="SAM" id="Phobius"/>
    </source>
</evidence>
<keyword evidence="5" id="KW-0592">Phosphate transport</keyword>
<dbReference type="GO" id="GO:0016036">
    <property type="term" value="P:cellular response to phosphate starvation"/>
    <property type="evidence" value="ECO:0007669"/>
    <property type="project" value="TreeGrafter"/>
</dbReference>
<sequence>MKFGRELASQMVQEWQTAYMDYQGLKTLLKNHIAFRKNTALSPPPPEVSRSRSLKRRLTMYRAFSGLNNLRGSPKKADDEVILVSSVQQEGSDQSYYQTMFLRSSEEGGQIELEFFRKLDHEFNKVVKFYSEKVEQVKVEAEELTKQMDALIALKIIVDKPPTVAAQFVGAAAPATVVASVNGVKQGGLQLDAIQEVEMSSEGGDGDGEVRAKRNRAFRPASLEVLDHVKINVEPDTPVSTLRTMVGSSKSDLSFSKDELTKAEVQLRQALTEFYQQLRLLKSYCFMNVLAFSKIMKKYDKITSRSASKAYLEMVDNSYLGTSDEVNKLIERIEATFIKYFANGNRRKGMKSLKPGHKREKHRTTFFLGLFTGCSIALVVAIMVSLHGRALLEQEERTKYMQSIFPLYRPCLPRLLPYSSRLLPHSSLLAKPPPDFLGGRPSTPLPYHNHFSFSSFLHCNKILQNYNLHECSLFGFIVLHMLMYGADTFFWRRYRVNYPFIFGFKPGTELGFREVLLLASGLSVLSLAAVLSNLDMEMEPNTKEYSTLTELVPLTLVSAVFVITICPFNIIYRSSRYFLIHSAWHCVCAPLYKITLPDFFLADQLTSQVQAFRCLLFYAYYYFSGDFTTRTNNFLKDSNSYDILYIVVAIIPFWSRLIQSLRRLIEEKDRSQGANAFKYFSTIVALVMRTIFSQKQKQKPKPPSLVFWRIMASSTSGFTTIFNTYWDIVIDWGLVQRNSRNPWLRDKLLISNKAVYFVAIVVNILLRLVWMQLVLDFQIPFLHEKGMVALIACLEILRRGIWNFFRVENEHFNNVGKYRAFKTVPLPFHYEDEKIM</sequence>
<evidence type="ECO:0000256" key="4">
    <source>
        <dbReference type="ARBA" id="ARBA00022475"/>
    </source>
</evidence>
<dbReference type="GO" id="GO:0006817">
    <property type="term" value="P:phosphate ion transport"/>
    <property type="evidence" value="ECO:0007669"/>
    <property type="project" value="UniProtKB-KW"/>
</dbReference>
<proteinExistence type="inferred from homology"/>
<evidence type="ECO:0000256" key="6">
    <source>
        <dbReference type="ARBA" id="ARBA00022692"/>
    </source>
</evidence>
<keyword evidence="7 11" id="KW-1133">Transmembrane helix</keyword>
<feature type="transmembrane region" description="Helical" evidence="11">
    <location>
        <begin position="512"/>
        <end position="531"/>
    </location>
</feature>
<evidence type="ECO:0000256" key="1">
    <source>
        <dbReference type="ARBA" id="ARBA00004651"/>
    </source>
</evidence>
<feature type="domain" description="SPX" evidence="13">
    <location>
        <begin position="1"/>
        <end position="313"/>
    </location>
</feature>
<reference evidence="14" key="2">
    <citation type="submission" date="2020-08" db="EMBL/GenBank/DDBJ databases">
        <title>Plant Genome Project.</title>
        <authorList>
            <person name="Zhang R.-G."/>
        </authorList>
    </citation>
    <scope>NUCLEOTIDE SEQUENCE</scope>
    <source>
        <strain evidence="14">Huo1</strain>
        <tissue evidence="14">Leaf</tissue>
    </source>
</reference>
<evidence type="ECO:0000256" key="8">
    <source>
        <dbReference type="ARBA" id="ARBA00023136"/>
    </source>
</evidence>
<evidence type="ECO:0000259" key="13">
    <source>
        <dbReference type="PROSITE" id="PS51382"/>
    </source>
</evidence>
<dbReference type="PROSITE" id="PS51382">
    <property type="entry name" value="SPX"/>
    <property type="match status" value="1"/>
</dbReference>
<protein>
    <submittedName>
        <fullName evidence="14">Uncharacterized protein</fullName>
    </submittedName>
</protein>
<feature type="transmembrane region" description="Helical" evidence="11">
    <location>
        <begin position="643"/>
        <end position="664"/>
    </location>
</feature>
<feature type="transmembrane region" description="Helical" evidence="11">
    <location>
        <begin position="366"/>
        <end position="386"/>
    </location>
</feature>
<dbReference type="InterPro" id="IPR004342">
    <property type="entry name" value="EXS_C"/>
</dbReference>
<dbReference type="CDD" id="cd14476">
    <property type="entry name" value="SPX_PHO1_like"/>
    <property type="match status" value="1"/>
</dbReference>
<keyword evidence="3" id="KW-0813">Transport</keyword>
<accession>A0A8X8WPN0</accession>
<feature type="transmembrane region" description="Helical" evidence="11">
    <location>
        <begin position="706"/>
        <end position="734"/>
    </location>
</feature>
<dbReference type="EMBL" id="PNBA02000015">
    <property type="protein sequence ID" value="KAG6398344.1"/>
    <property type="molecule type" value="Genomic_DNA"/>
</dbReference>
<keyword evidence="15" id="KW-1185">Reference proteome</keyword>
<dbReference type="PROSITE" id="PS51380">
    <property type="entry name" value="EXS"/>
    <property type="match status" value="1"/>
</dbReference>
<dbReference type="PANTHER" id="PTHR10783:SF124">
    <property type="entry name" value="PHOSPHATE TRANSPORTER PHO1 HOMOLOG 9"/>
    <property type="match status" value="1"/>
</dbReference>
<comment type="caution">
    <text evidence="14">The sequence shown here is derived from an EMBL/GenBank/DDBJ whole genome shotgun (WGS) entry which is preliminary data.</text>
</comment>
<feature type="transmembrane region" description="Helical" evidence="11">
    <location>
        <begin position="473"/>
        <end position="491"/>
    </location>
</feature>
<evidence type="ECO:0000259" key="12">
    <source>
        <dbReference type="PROSITE" id="PS51380"/>
    </source>
</evidence>
<dbReference type="AlphaFoldDB" id="A0A8X8WPN0"/>
<reference evidence="14" key="1">
    <citation type="submission" date="2018-01" db="EMBL/GenBank/DDBJ databases">
        <authorList>
            <person name="Mao J.F."/>
        </authorList>
    </citation>
    <scope>NUCLEOTIDE SEQUENCE</scope>
    <source>
        <strain evidence="14">Huo1</strain>
        <tissue evidence="14">Leaf</tissue>
    </source>
</reference>
<dbReference type="GO" id="GO:0005886">
    <property type="term" value="C:plasma membrane"/>
    <property type="evidence" value="ECO:0007669"/>
    <property type="project" value="UniProtKB-SubCell"/>
</dbReference>
<dbReference type="GO" id="GO:0005802">
    <property type="term" value="C:trans-Golgi network"/>
    <property type="evidence" value="ECO:0007669"/>
    <property type="project" value="TreeGrafter"/>
</dbReference>
<feature type="transmembrane region" description="Helical" evidence="11">
    <location>
        <begin position="676"/>
        <end position="694"/>
    </location>
</feature>
<dbReference type="Proteomes" id="UP000298416">
    <property type="component" value="Unassembled WGS sequence"/>
</dbReference>
<dbReference type="GO" id="GO:0000822">
    <property type="term" value="F:inositol hexakisphosphate binding"/>
    <property type="evidence" value="ECO:0007669"/>
    <property type="project" value="TreeGrafter"/>
</dbReference>
<evidence type="ECO:0000256" key="7">
    <source>
        <dbReference type="ARBA" id="ARBA00022989"/>
    </source>
</evidence>
<feature type="transmembrane region" description="Helical" evidence="11">
    <location>
        <begin position="754"/>
        <end position="773"/>
    </location>
</feature>
<name>A0A8X8WPN0_SALSN</name>